<dbReference type="InterPro" id="IPR050595">
    <property type="entry name" value="Bact_response_regulator"/>
</dbReference>
<dbReference type="PANTHER" id="PTHR44591">
    <property type="entry name" value="STRESS RESPONSE REGULATOR PROTEIN 1"/>
    <property type="match status" value="1"/>
</dbReference>
<evidence type="ECO:0000256" key="2">
    <source>
        <dbReference type="ARBA" id="ARBA00023012"/>
    </source>
</evidence>
<dbReference type="SMART" id="SM00448">
    <property type="entry name" value="REC"/>
    <property type="match status" value="1"/>
</dbReference>
<feature type="non-terminal residue" evidence="4">
    <location>
        <position position="1"/>
    </location>
</feature>
<comment type="caution">
    <text evidence="4">The sequence shown here is derived from an EMBL/GenBank/DDBJ whole genome shotgun (WGS) entry which is preliminary data.</text>
</comment>
<feature type="domain" description="Response regulatory" evidence="3">
    <location>
        <begin position="1"/>
        <end position="100"/>
    </location>
</feature>
<gene>
    <name evidence="4" type="ORF">S01H1_20168</name>
</gene>
<dbReference type="PROSITE" id="PS50110">
    <property type="entry name" value="RESPONSE_REGULATORY"/>
    <property type="match status" value="1"/>
</dbReference>
<reference evidence="4" key="1">
    <citation type="journal article" date="2014" name="Front. Microbiol.">
        <title>High frequency of phylogenetically diverse reductive dehalogenase-homologous genes in deep subseafloor sedimentary metagenomes.</title>
        <authorList>
            <person name="Kawai M."/>
            <person name="Futagami T."/>
            <person name="Toyoda A."/>
            <person name="Takaki Y."/>
            <person name="Nishi S."/>
            <person name="Hori S."/>
            <person name="Arai W."/>
            <person name="Tsubouchi T."/>
            <person name="Morono Y."/>
            <person name="Uchiyama I."/>
            <person name="Ito T."/>
            <person name="Fujiyama A."/>
            <person name="Inagaki F."/>
            <person name="Takami H."/>
        </authorList>
    </citation>
    <scope>NUCLEOTIDE SEQUENCE</scope>
    <source>
        <strain evidence="4">Expedition CK06-06</strain>
    </source>
</reference>
<dbReference type="AlphaFoldDB" id="X0TZ92"/>
<keyword evidence="2" id="KW-0902">Two-component regulatory system</keyword>
<dbReference type="EMBL" id="BARS01010996">
    <property type="protein sequence ID" value="GAF98923.1"/>
    <property type="molecule type" value="Genomic_DNA"/>
</dbReference>
<dbReference type="PANTHER" id="PTHR44591:SF14">
    <property type="entry name" value="PROTEIN PILG"/>
    <property type="match status" value="1"/>
</dbReference>
<evidence type="ECO:0000313" key="4">
    <source>
        <dbReference type="EMBL" id="GAF98923.1"/>
    </source>
</evidence>
<accession>X0TZ92</accession>
<keyword evidence="1" id="KW-0597">Phosphoprotein</keyword>
<evidence type="ECO:0000259" key="3">
    <source>
        <dbReference type="PROSITE" id="PS50110"/>
    </source>
</evidence>
<protein>
    <recommendedName>
        <fullName evidence="3">Response regulatory domain-containing protein</fullName>
    </recommendedName>
</protein>
<proteinExistence type="predicted"/>
<evidence type="ECO:0000256" key="1">
    <source>
        <dbReference type="ARBA" id="ARBA00022553"/>
    </source>
</evidence>
<organism evidence="4">
    <name type="scientific">marine sediment metagenome</name>
    <dbReference type="NCBI Taxonomy" id="412755"/>
    <lineage>
        <taxon>unclassified sequences</taxon>
        <taxon>metagenomes</taxon>
        <taxon>ecological metagenomes</taxon>
    </lineage>
</organism>
<dbReference type="SUPFAM" id="SSF52172">
    <property type="entry name" value="CheY-like"/>
    <property type="match status" value="1"/>
</dbReference>
<sequence>AQRLEMRNFDVKTALDGDEALGLIRESDVDVIVLDVLMPGKDGIQTLKEIKELKPLITVIMLTGNATVNTAIEGMKLGAYDYLMKPTETESLVEKIMSAHKIKAEHEERIRQAEIKDLLKRRGW</sequence>
<dbReference type="InterPro" id="IPR001789">
    <property type="entry name" value="Sig_transdc_resp-reg_receiver"/>
</dbReference>
<dbReference type="Gene3D" id="3.40.50.2300">
    <property type="match status" value="1"/>
</dbReference>
<dbReference type="GO" id="GO:0000160">
    <property type="term" value="P:phosphorelay signal transduction system"/>
    <property type="evidence" value="ECO:0007669"/>
    <property type="project" value="UniProtKB-KW"/>
</dbReference>
<name>X0TZ92_9ZZZZ</name>
<dbReference type="Pfam" id="PF00072">
    <property type="entry name" value="Response_reg"/>
    <property type="match status" value="1"/>
</dbReference>
<dbReference type="InterPro" id="IPR011006">
    <property type="entry name" value="CheY-like_superfamily"/>
</dbReference>